<comment type="caution">
    <text evidence="1">The sequence shown here is derived from an EMBL/GenBank/DDBJ whole genome shotgun (WGS) entry which is preliminary data.</text>
</comment>
<dbReference type="PANTHER" id="PTHR42958:SF4">
    <property type="entry name" value="HYDROGENASE EXPRESSION_FORMATION PROTEIN HUPK"/>
    <property type="match status" value="1"/>
</dbReference>
<organism evidence="1 2">
    <name type="scientific">Azospira oryzae</name>
    <dbReference type="NCBI Taxonomy" id="146939"/>
    <lineage>
        <taxon>Bacteria</taxon>
        <taxon>Pseudomonadati</taxon>
        <taxon>Pseudomonadota</taxon>
        <taxon>Betaproteobacteria</taxon>
        <taxon>Rhodocyclales</taxon>
        <taxon>Rhodocyclaceae</taxon>
        <taxon>Azospira</taxon>
    </lineage>
</organism>
<gene>
    <name evidence="1" type="ORF">EV678_2006</name>
</gene>
<dbReference type="InterPro" id="IPR050867">
    <property type="entry name" value="NiFe/NiFeSe_hydrgnase_LSU"/>
</dbReference>
<protein>
    <submittedName>
        <fullName evidence="1">Nickel-dependent hydrogenase</fullName>
    </submittedName>
</protein>
<name>A0ABY0IR37_9RHOO</name>
<dbReference type="Pfam" id="PF00374">
    <property type="entry name" value="NiFeSe_Hases"/>
    <property type="match status" value="1"/>
</dbReference>
<sequence>MGQHEGNDGALQLALEWDGQGIAAARVASPRPLAARLLQGRPAAEAGELAPRLFTLCAAAQGSAARRALAAAAGAPMAEPDGAERQRLSREMIGEHLWRLGLDWPPLLGLPPRKEALVAWRKGLPAADRPQWRSFAAHALELPLCAAPGTDLLEHLDASAWWQSLPGERDWDCLAAHALAPTLAGRPRETGAAARCRRQPEVAALWQAGRRAAARLQARCLELEALLDGHWDPAWVDACSPAPGIGLARVETARGPLLHLVALAAGTVQRYVIVAPTEWNFHPAGAFVQDTTGLPAPTPEAARHMARCIALSLDPCVAVGITLDTHHHA</sequence>
<proteinExistence type="predicted"/>
<reference evidence="1 2" key="1">
    <citation type="submission" date="2019-02" db="EMBL/GenBank/DDBJ databases">
        <title>Genomic Encyclopedia of Type Strains, Phase IV (KMG-IV): sequencing the most valuable type-strain genomes for metagenomic binning, comparative biology and taxonomic classification.</title>
        <authorList>
            <person name="Goeker M."/>
        </authorList>
    </citation>
    <scope>NUCLEOTIDE SEQUENCE [LARGE SCALE GENOMIC DNA]</scope>
    <source>
        <strain evidence="1 2">DSM 21223</strain>
    </source>
</reference>
<dbReference type="EMBL" id="SHKM01000002">
    <property type="protein sequence ID" value="RZT76134.1"/>
    <property type="molecule type" value="Genomic_DNA"/>
</dbReference>
<dbReference type="SUPFAM" id="SSF56762">
    <property type="entry name" value="HydB/Nqo4-like"/>
    <property type="match status" value="1"/>
</dbReference>
<dbReference type="InterPro" id="IPR029014">
    <property type="entry name" value="NiFe-Hase_large"/>
</dbReference>
<dbReference type="Gene3D" id="1.10.645.10">
    <property type="entry name" value="Cytochrome-c3 Hydrogenase, chain B"/>
    <property type="match status" value="2"/>
</dbReference>
<keyword evidence="2" id="KW-1185">Reference proteome</keyword>
<dbReference type="InterPro" id="IPR001501">
    <property type="entry name" value="Ni-dep_hyd_lsu"/>
</dbReference>
<evidence type="ECO:0000313" key="1">
    <source>
        <dbReference type="EMBL" id="RZT76134.1"/>
    </source>
</evidence>
<dbReference type="Proteomes" id="UP000292136">
    <property type="component" value="Unassembled WGS sequence"/>
</dbReference>
<accession>A0ABY0IR37</accession>
<dbReference type="RefSeq" id="WP_165397498.1">
    <property type="nucleotide sequence ID" value="NZ_SHKM01000002.1"/>
</dbReference>
<dbReference type="PANTHER" id="PTHR42958">
    <property type="entry name" value="HYDROGENASE-2 LARGE CHAIN"/>
    <property type="match status" value="1"/>
</dbReference>
<evidence type="ECO:0000313" key="2">
    <source>
        <dbReference type="Proteomes" id="UP000292136"/>
    </source>
</evidence>